<keyword evidence="2" id="KW-1185">Reference proteome</keyword>
<feature type="non-terminal residue" evidence="1">
    <location>
        <position position="81"/>
    </location>
</feature>
<evidence type="ECO:0000313" key="1">
    <source>
        <dbReference type="EMBL" id="KZT06201.1"/>
    </source>
</evidence>
<accession>A0A165E3X4</accession>
<name>A0A165E3X4_9APHY</name>
<dbReference type="RefSeq" id="XP_040763941.1">
    <property type="nucleotide sequence ID" value="XM_040903306.1"/>
</dbReference>
<gene>
    <name evidence="1" type="ORF">LAESUDRAFT_623454</name>
</gene>
<dbReference type="EMBL" id="KV427625">
    <property type="protein sequence ID" value="KZT06201.1"/>
    <property type="molecule type" value="Genomic_DNA"/>
</dbReference>
<feature type="non-terminal residue" evidence="1">
    <location>
        <position position="1"/>
    </location>
</feature>
<dbReference type="STRING" id="1314785.A0A165E3X4"/>
<protein>
    <submittedName>
        <fullName evidence="1">Uncharacterized protein</fullName>
    </submittedName>
</protein>
<dbReference type="GeneID" id="63820337"/>
<dbReference type="AlphaFoldDB" id="A0A165E3X4"/>
<dbReference type="InParanoid" id="A0A165E3X4"/>
<reference evidence="1 2" key="1">
    <citation type="journal article" date="2016" name="Mol. Biol. Evol.">
        <title>Comparative Genomics of Early-Diverging Mushroom-Forming Fungi Provides Insights into the Origins of Lignocellulose Decay Capabilities.</title>
        <authorList>
            <person name="Nagy L.G."/>
            <person name="Riley R."/>
            <person name="Tritt A."/>
            <person name="Adam C."/>
            <person name="Daum C."/>
            <person name="Floudas D."/>
            <person name="Sun H."/>
            <person name="Yadav J.S."/>
            <person name="Pangilinan J."/>
            <person name="Larsson K.H."/>
            <person name="Matsuura K."/>
            <person name="Barry K."/>
            <person name="Labutti K."/>
            <person name="Kuo R."/>
            <person name="Ohm R.A."/>
            <person name="Bhattacharya S.S."/>
            <person name="Shirouzu T."/>
            <person name="Yoshinaga Y."/>
            <person name="Martin F.M."/>
            <person name="Grigoriev I.V."/>
            <person name="Hibbett D.S."/>
        </authorList>
    </citation>
    <scope>NUCLEOTIDE SEQUENCE [LARGE SCALE GENOMIC DNA]</scope>
    <source>
        <strain evidence="1 2">93-53</strain>
    </source>
</reference>
<sequence length="81" mass="9063">AVCQAYPPASTFSTDEILDLSGKVMIVPDRCAMSCRRLEQAFLKHNAMAFEASRNKKKADMAINDLRRQTGKQVTCLELDL</sequence>
<dbReference type="Proteomes" id="UP000076871">
    <property type="component" value="Unassembled WGS sequence"/>
</dbReference>
<dbReference type="OrthoDB" id="191139at2759"/>
<organism evidence="1 2">
    <name type="scientific">Laetiporus sulphureus 93-53</name>
    <dbReference type="NCBI Taxonomy" id="1314785"/>
    <lineage>
        <taxon>Eukaryota</taxon>
        <taxon>Fungi</taxon>
        <taxon>Dikarya</taxon>
        <taxon>Basidiomycota</taxon>
        <taxon>Agaricomycotina</taxon>
        <taxon>Agaricomycetes</taxon>
        <taxon>Polyporales</taxon>
        <taxon>Laetiporus</taxon>
    </lineage>
</organism>
<proteinExistence type="predicted"/>
<evidence type="ECO:0000313" key="2">
    <source>
        <dbReference type="Proteomes" id="UP000076871"/>
    </source>
</evidence>